<evidence type="ECO:0000313" key="1">
    <source>
        <dbReference type="EnsemblMetazoa" id="SMAR014417-PA"/>
    </source>
</evidence>
<evidence type="ECO:0000313" key="2">
    <source>
        <dbReference type="Proteomes" id="UP000014500"/>
    </source>
</evidence>
<dbReference type="PANTHER" id="PTHR41161">
    <property type="entry name" value="PROTEIN NCBP2AS2"/>
    <property type="match status" value="1"/>
</dbReference>
<dbReference type="eggNOG" id="ENOG502SBJC">
    <property type="taxonomic scope" value="Eukaryota"/>
</dbReference>
<dbReference type="PhylomeDB" id="T1JKN7"/>
<dbReference type="AlphaFoldDB" id="T1JKN7"/>
<keyword evidence="2" id="KW-1185">Reference proteome</keyword>
<reference evidence="1" key="2">
    <citation type="submission" date="2015-02" db="UniProtKB">
        <authorList>
            <consortium name="EnsemblMetazoa"/>
        </authorList>
    </citation>
    <scope>IDENTIFICATION</scope>
</reference>
<dbReference type="EnsemblMetazoa" id="SMAR014417-RA">
    <property type="protein sequence ID" value="SMAR014417-PA"/>
    <property type="gene ID" value="SMAR014417"/>
</dbReference>
<protein>
    <submittedName>
        <fullName evidence="1">Uncharacterized protein</fullName>
    </submittedName>
</protein>
<reference evidence="2" key="1">
    <citation type="submission" date="2011-05" db="EMBL/GenBank/DDBJ databases">
        <authorList>
            <person name="Richards S.R."/>
            <person name="Qu J."/>
            <person name="Jiang H."/>
            <person name="Jhangiani S.N."/>
            <person name="Agravi P."/>
            <person name="Goodspeed R."/>
            <person name="Gross S."/>
            <person name="Mandapat C."/>
            <person name="Jackson L."/>
            <person name="Mathew T."/>
            <person name="Pu L."/>
            <person name="Thornton R."/>
            <person name="Saada N."/>
            <person name="Wilczek-Boney K.B."/>
            <person name="Lee S."/>
            <person name="Kovar C."/>
            <person name="Wu Y."/>
            <person name="Scherer S.E."/>
            <person name="Worley K.C."/>
            <person name="Muzny D.M."/>
            <person name="Gibbs R."/>
        </authorList>
    </citation>
    <scope>NUCLEOTIDE SEQUENCE</scope>
    <source>
        <strain evidence="2">Brora</strain>
    </source>
</reference>
<sequence length="145" mass="16965">MVLRFLIRYIANNEQLIEKLSQSYPIRRAAQLTAYLFTKGKYKGEEMLKSGISKSITEEAEKAAERLKSFSGKFKEEYIKGRDELKKNMRCKTVESDNDRIRLKDYYSLHLKSCAPRLHGSLVTRRRYLHKNSHMRIAESNSGVE</sequence>
<dbReference type="EMBL" id="JH431567">
    <property type="status" value="NOT_ANNOTATED_CDS"/>
    <property type="molecule type" value="Genomic_DNA"/>
</dbReference>
<dbReference type="STRING" id="126957.T1JKN7"/>
<accession>T1JKN7</accession>
<organism evidence="1 2">
    <name type="scientific">Strigamia maritima</name>
    <name type="common">European centipede</name>
    <name type="synonym">Geophilus maritimus</name>
    <dbReference type="NCBI Taxonomy" id="126957"/>
    <lineage>
        <taxon>Eukaryota</taxon>
        <taxon>Metazoa</taxon>
        <taxon>Ecdysozoa</taxon>
        <taxon>Arthropoda</taxon>
        <taxon>Myriapoda</taxon>
        <taxon>Chilopoda</taxon>
        <taxon>Pleurostigmophora</taxon>
        <taxon>Geophilomorpha</taxon>
        <taxon>Linotaeniidae</taxon>
        <taxon>Strigamia</taxon>
    </lineage>
</organism>
<dbReference type="HOGENOM" id="CLU_1789297_0_0_1"/>
<proteinExistence type="predicted"/>
<dbReference type="PANTHER" id="PTHR41161:SF1">
    <property type="entry name" value="PROTEIN NCBP2AS2"/>
    <property type="match status" value="1"/>
</dbReference>
<dbReference type="Proteomes" id="UP000014500">
    <property type="component" value="Unassembled WGS sequence"/>
</dbReference>
<dbReference type="InterPro" id="IPR042407">
    <property type="entry name" value="NCBP2-AS2"/>
</dbReference>
<name>T1JKN7_STRMM</name>